<evidence type="ECO:0000313" key="2">
    <source>
        <dbReference type="Proteomes" id="UP000262524"/>
    </source>
</evidence>
<sequence length="113" mass="12640">MSTQINNSIDNSNGYHNRNQSFFRYKVTSVAAKAVKNNKKVKSVVIGANVKSISNNAFYKCPALKTVKIKTTKLTKKTASKKAFKAVNKKMVIKVPKKVKKTYAKIFKGLKVK</sequence>
<evidence type="ECO:0008006" key="3">
    <source>
        <dbReference type="Google" id="ProtNLM"/>
    </source>
</evidence>
<dbReference type="AlphaFoldDB" id="A0A374N873"/>
<name>A0A374N873_9FIRM</name>
<comment type="caution">
    <text evidence="1">The sequence shown here is derived from an EMBL/GenBank/DDBJ whole genome shotgun (WGS) entry which is preliminary data.</text>
</comment>
<proteinExistence type="predicted"/>
<dbReference type="Gene3D" id="3.40.50.12480">
    <property type="match status" value="1"/>
</dbReference>
<reference evidence="1 2" key="1">
    <citation type="submission" date="2018-08" db="EMBL/GenBank/DDBJ databases">
        <title>A genome reference for cultivated species of the human gut microbiota.</title>
        <authorList>
            <person name="Zou Y."/>
            <person name="Xue W."/>
            <person name="Luo G."/>
        </authorList>
    </citation>
    <scope>NUCLEOTIDE SEQUENCE [LARGE SCALE GENOMIC DNA]</scope>
    <source>
        <strain evidence="1 2">TM10-1AC</strain>
    </source>
</reference>
<dbReference type="Proteomes" id="UP000262524">
    <property type="component" value="Unassembled WGS sequence"/>
</dbReference>
<gene>
    <name evidence="1" type="ORF">DXD91_13860</name>
</gene>
<accession>A0A374N873</accession>
<organism evidence="1 2">
    <name type="scientific">Anaerobutyricum hallii</name>
    <dbReference type="NCBI Taxonomy" id="39488"/>
    <lineage>
        <taxon>Bacteria</taxon>
        <taxon>Bacillati</taxon>
        <taxon>Bacillota</taxon>
        <taxon>Clostridia</taxon>
        <taxon>Lachnospirales</taxon>
        <taxon>Lachnospiraceae</taxon>
        <taxon>Anaerobutyricum</taxon>
    </lineage>
</organism>
<dbReference type="Pfam" id="PF13306">
    <property type="entry name" value="LRR_5"/>
    <property type="match status" value="1"/>
</dbReference>
<evidence type="ECO:0000313" key="1">
    <source>
        <dbReference type="EMBL" id="RGI79949.1"/>
    </source>
</evidence>
<dbReference type="EMBL" id="QSOE01000139">
    <property type="protein sequence ID" value="RGI79949.1"/>
    <property type="molecule type" value="Genomic_DNA"/>
</dbReference>
<protein>
    <recommendedName>
        <fullName evidence="3">Leucine-rich repeat domain-containing protein</fullName>
    </recommendedName>
</protein>
<dbReference type="InterPro" id="IPR026906">
    <property type="entry name" value="LRR_5"/>
</dbReference>